<feature type="chain" id="PRO_5041252126" description="Lipoprotein" evidence="1">
    <location>
        <begin position="16"/>
        <end position="289"/>
    </location>
</feature>
<dbReference type="AlphaFoldDB" id="A0AA46PJI1"/>
<protein>
    <recommendedName>
        <fullName evidence="4">Lipoprotein</fullName>
    </recommendedName>
</protein>
<feature type="signal peptide" evidence="1">
    <location>
        <begin position="1"/>
        <end position="15"/>
    </location>
</feature>
<evidence type="ECO:0000313" key="2">
    <source>
        <dbReference type="EMBL" id="UYK87577.1"/>
    </source>
</evidence>
<proteinExistence type="predicted"/>
<accession>A0AA46PJI1</accession>
<keyword evidence="1" id="KW-0732">Signal</keyword>
<dbReference type="EMBL" id="CP099534">
    <property type="protein sequence ID" value="UYK87577.1"/>
    <property type="molecule type" value="Genomic_DNA"/>
</dbReference>
<sequence length="289" mass="31052">MKTVLFPFAAALALAACSSSKVDFQIDNPTAAPLSITLDGKTLQVPAQQAQPVTLAAGEHHLRSERLGDVRFIVYADTRGGLINPTLSEYVTANAIYLTGPDKAKNFGSINARIELNGVTFEGPFKQTHDLFIDKDWTFGVREPFPDEQVVAHVDASGGKIDRKIFTAPDFIAYVETGMGQPGAFERARPGRYVTPRFALEKAPATLPPLDPAYEAHAGPLRALYARHLRATGADAQRALRKEAFQAQMAFTTATATLGASLPPSANEACNTFVHAFGELTGRSALVVP</sequence>
<reference evidence="2" key="1">
    <citation type="submission" date="2022-06" db="EMBL/GenBank/DDBJ databases">
        <title>Dynamics of rice microbiomes reveals core vertical transmitted seed endophytes.</title>
        <authorList>
            <person name="Liao K."/>
            <person name="Zhang X."/>
        </authorList>
    </citation>
    <scope>NUCLEOTIDE SEQUENCE</scope>
    <source>
        <strain evidence="2">JR3-14</strain>
    </source>
</reference>
<evidence type="ECO:0000313" key="3">
    <source>
        <dbReference type="Proteomes" id="UP001164392"/>
    </source>
</evidence>
<evidence type="ECO:0008006" key="4">
    <source>
        <dbReference type="Google" id="ProtNLM"/>
    </source>
</evidence>
<dbReference type="RefSeq" id="WP_152237372.1">
    <property type="nucleotide sequence ID" value="NZ_CP099534.1"/>
</dbReference>
<organism evidence="2 3">
    <name type="scientific">Xanthomonas sacchari</name>
    <dbReference type="NCBI Taxonomy" id="56458"/>
    <lineage>
        <taxon>Bacteria</taxon>
        <taxon>Pseudomonadati</taxon>
        <taxon>Pseudomonadota</taxon>
        <taxon>Gammaproteobacteria</taxon>
        <taxon>Lysobacterales</taxon>
        <taxon>Lysobacteraceae</taxon>
        <taxon>Xanthomonas</taxon>
    </lineage>
</organism>
<dbReference type="Proteomes" id="UP001164392">
    <property type="component" value="Chromosome"/>
</dbReference>
<gene>
    <name evidence="2" type="ORF">NG824_13890</name>
</gene>
<dbReference type="PROSITE" id="PS51257">
    <property type="entry name" value="PROKAR_LIPOPROTEIN"/>
    <property type="match status" value="1"/>
</dbReference>
<name>A0AA46PJI1_9XANT</name>
<evidence type="ECO:0000256" key="1">
    <source>
        <dbReference type="SAM" id="SignalP"/>
    </source>
</evidence>